<reference evidence="1" key="1">
    <citation type="submission" date="2022-07" db="EMBL/GenBank/DDBJ databases">
        <title>Phylogenomic reconstructions and comparative analyses of Kickxellomycotina fungi.</title>
        <authorList>
            <person name="Reynolds N.K."/>
            <person name="Stajich J.E."/>
            <person name="Barry K."/>
            <person name="Grigoriev I.V."/>
            <person name="Crous P."/>
            <person name="Smith M.E."/>
        </authorList>
    </citation>
    <scope>NUCLEOTIDE SEQUENCE</scope>
    <source>
        <strain evidence="1">CBS 190363</strain>
    </source>
</reference>
<evidence type="ECO:0000313" key="1">
    <source>
        <dbReference type="EMBL" id="KAJ2892804.1"/>
    </source>
</evidence>
<dbReference type="Proteomes" id="UP001139981">
    <property type="component" value="Unassembled WGS sequence"/>
</dbReference>
<sequence length="327" mass="35951">MASLADRKARLPLAPVDSGKTKVFHDSRPAPLSELAPTVELTQLPYRAPAAQPAEPVAAKTVIRRMAPLASVRPRQVLQTVAPSTENIDVTVLRVVKAVKAHMPETDCGLVKAPSVVTGRKQSAEDLVVESSAQPSDVEDKAEPLHPKRRKLAQPQTAMDVAKPSGLKRRISVVETERIVQPKLTEGSSVSHSESVEDKASSVISDSDSADSQATLVERDVPAEIKHRRIAKPSQVFSTHRTLAGQAGEALSSDPKGAIALVKVDDDEVEDRDWADIDEDNKKDPMMVTEYISEIIEYMREHEPTTMPNADYMDDQKELNWDMRYIL</sequence>
<keyword evidence="2" id="KW-1185">Reference proteome</keyword>
<protein>
    <submittedName>
        <fullName evidence="1">G2/mitotic-specific cyclin</fullName>
    </submittedName>
</protein>
<proteinExistence type="predicted"/>
<feature type="non-terminal residue" evidence="1">
    <location>
        <position position="327"/>
    </location>
</feature>
<dbReference type="EMBL" id="JANBVB010000656">
    <property type="protein sequence ID" value="KAJ2892804.1"/>
    <property type="molecule type" value="Genomic_DNA"/>
</dbReference>
<gene>
    <name evidence="1" type="primary">CLB2</name>
    <name evidence="1" type="ORF">IWW38_003079</name>
</gene>
<accession>A0ACC1M2G2</accession>
<evidence type="ECO:0000313" key="2">
    <source>
        <dbReference type="Proteomes" id="UP001139981"/>
    </source>
</evidence>
<organism evidence="1 2">
    <name type="scientific">Coemansia aciculifera</name>
    <dbReference type="NCBI Taxonomy" id="417176"/>
    <lineage>
        <taxon>Eukaryota</taxon>
        <taxon>Fungi</taxon>
        <taxon>Fungi incertae sedis</taxon>
        <taxon>Zoopagomycota</taxon>
        <taxon>Kickxellomycotina</taxon>
        <taxon>Kickxellomycetes</taxon>
        <taxon>Kickxellales</taxon>
        <taxon>Kickxellaceae</taxon>
        <taxon>Coemansia</taxon>
    </lineage>
</organism>
<name>A0ACC1M2G2_9FUNG</name>
<comment type="caution">
    <text evidence="1">The sequence shown here is derived from an EMBL/GenBank/DDBJ whole genome shotgun (WGS) entry which is preliminary data.</text>
</comment>